<evidence type="ECO:0000313" key="2">
    <source>
        <dbReference type="Proteomes" id="UP000765509"/>
    </source>
</evidence>
<dbReference type="EMBL" id="AVOT02082746">
    <property type="protein sequence ID" value="MBW0568490.1"/>
    <property type="molecule type" value="Genomic_DNA"/>
</dbReference>
<organism evidence="1 2">
    <name type="scientific">Austropuccinia psidii MF-1</name>
    <dbReference type="NCBI Taxonomy" id="1389203"/>
    <lineage>
        <taxon>Eukaryota</taxon>
        <taxon>Fungi</taxon>
        <taxon>Dikarya</taxon>
        <taxon>Basidiomycota</taxon>
        <taxon>Pucciniomycotina</taxon>
        <taxon>Pucciniomycetes</taxon>
        <taxon>Pucciniales</taxon>
        <taxon>Sphaerophragmiaceae</taxon>
        <taxon>Austropuccinia</taxon>
    </lineage>
</organism>
<keyword evidence="2" id="KW-1185">Reference proteome</keyword>
<dbReference type="Proteomes" id="UP000765509">
    <property type="component" value="Unassembled WGS sequence"/>
</dbReference>
<evidence type="ECO:0000313" key="1">
    <source>
        <dbReference type="EMBL" id="MBW0568490.1"/>
    </source>
</evidence>
<protein>
    <submittedName>
        <fullName evidence="1">Uncharacterized protein</fullName>
    </submittedName>
</protein>
<dbReference type="AlphaFoldDB" id="A0A9Q3PPD3"/>
<sequence length="92" mass="10270">MPHAEKNVVHLVPSDHGKITGRMAWQAHAFIRTPQQVIRRQLSHPWATFYCQSPNWLSSWSGGQLNCRSSPARAWVPEANQCGFASASSALE</sequence>
<name>A0A9Q3PPD3_9BASI</name>
<proteinExistence type="predicted"/>
<gene>
    <name evidence="1" type="ORF">O181_108205</name>
</gene>
<comment type="caution">
    <text evidence="1">The sequence shown here is derived from an EMBL/GenBank/DDBJ whole genome shotgun (WGS) entry which is preliminary data.</text>
</comment>
<accession>A0A9Q3PPD3</accession>
<reference evidence="1" key="1">
    <citation type="submission" date="2021-03" db="EMBL/GenBank/DDBJ databases">
        <title>Draft genome sequence of rust myrtle Austropuccinia psidii MF-1, a brazilian biotype.</title>
        <authorList>
            <person name="Quecine M.C."/>
            <person name="Pachon D.M.R."/>
            <person name="Bonatelli M.L."/>
            <person name="Correr F.H."/>
            <person name="Franceschini L.M."/>
            <person name="Leite T.F."/>
            <person name="Margarido G.R.A."/>
            <person name="Almeida C.A."/>
            <person name="Ferrarezi J.A."/>
            <person name="Labate C.A."/>
        </authorList>
    </citation>
    <scope>NUCLEOTIDE SEQUENCE</scope>
    <source>
        <strain evidence="1">MF-1</strain>
    </source>
</reference>